<keyword evidence="3" id="KW-1185">Reference proteome</keyword>
<name>A0A518DPY3_9BACT</name>
<protein>
    <submittedName>
        <fullName evidence="2">Uncharacterized protein</fullName>
    </submittedName>
</protein>
<keyword evidence="1" id="KW-0812">Transmembrane</keyword>
<keyword evidence="1" id="KW-0472">Membrane</keyword>
<evidence type="ECO:0000256" key="1">
    <source>
        <dbReference type="SAM" id="Phobius"/>
    </source>
</evidence>
<keyword evidence="1" id="KW-1133">Transmembrane helix</keyword>
<dbReference type="Proteomes" id="UP000317648">
    <property type="component" value="Chromosome"/>
</dbReference>
<proteinExistence type="predicted"/>
<evidence type="ECO:0000313" key="3">
    <source>
        <dbReference type="Proteomes" id="UP000317648"/>
    </source>
</evidence>
<gene>
    <name evidence="2" type="ORF">Pla8534_16910</name>
</gene>
<feature type="transmembrane region" description="Helical" evidence="1">
    <location>
        <begin position="28"/>
        <end position="49"/>
    </location>
</feature>
<evidence type="ECO:0000313" key="2">
    <source>
        <dbReference type="EMBL" id="QDU93906.1"/>
    </source>
</evidence>
<reference evidence="2 3" key="1">
    <citation type="submission" date="2019-02" db="EMBL/GenBank/DDBJ databases">
        <title>Deep-cultivation of Planctomycetes and their phenomic and genomic characterization uncovers novel biology.</title>
        <authorList>
            <person name="Wiegand S."/>
            <person name="Jogler M."/>
            <person name="Boedeker C."/>
            <person name="Pinto D."/>
            <person name="Vollmers J."/>
            <person name="Rivas-Marin E."/>
            <person name="Kohn T."/>
            <person name="Peeters S.H."/>
            <person name="Heuer A."/>
            <person name="Rast P."/>
            <person name="Oberbeckmann S."/>
            <person name="Bunk B."/>
            <person name="Jeske O."/>
            <person name="Meyerdierks A."/>
            <person name="Storesund J.E."/>
            <person name="Kallscheuer N."/>
            <person name="Luecker S."/>
            <person name="Lage O.M."/>
            <person name="Pohl T."/>
            <person name="Merkel B.J."/>
            <person name="Hornburger P."/>
            <person name="Mueller R.-W."/>
            <person name="Bruemmer F."/>
            <person name="Labrenz M."/>
            <person name="Spormann A.M."/>
            <person name="Op den Camp H."/>
            <person name="Overmann J."/>
            <person name="Amann R."/>
            <person name="Jetten M.S.M."/>
            <person name="Mascher T."/>
            <person name="Medema M.H."/>
            <person name="Devos D.P."/>
            <person name="Kaster A.-K."/>
            <person name="Ovreas L."/>
            <person name="Rohde M."/>
            <person name="Galperin M.Y."/>
            <person name="Jogler C."/>
        </authorList>
    </citation>
    <scope>NUCLEOTIDE SEQUENCE [LARGE SCALE GENOMIC DNA]</scope>
    <source>
        <strain evidence="2 3">Pla85_3_4</strain>
    </source>
</reference>
<dbReference type="RefSeq" id="WP_145051403.1">
    <property type="nucleotide sequence ID" value="NZ_CP036433.1"/>
</dbReference>
<dbReference type="KEGG" id="lcre:Pla8534_16910"/>
<dbReference type="OrthoDB" id="10018069at2"/>
<dbReference type="AlphaFoldDB" id="A0A518DPY3"/>
<sequence>MLTLNITFPFTSPGFPYSNSVSNHSSGMWIAGTIALTLSSALYLWVFHWSAGLNDHLRSEGGEPSDATESR</sequence>
<dbReference type="EMBL" id="CP036433">
    <property type="protein sequence ID" value="QDU93906.1"/>
    <property type="molecule type" value="Genomic_DNA"/>
</dbReference>
<accession>A0A518DPY3</accession>
<organism evidence="2 3">
    <name type="scientific">Lignipirellula cremea</name>
    <dbReference type="NCBI Taxonomy" id="2528010"/>
    <lineage>
        <taxon>Bacteria</taxon>
        <taxon>Pseudomonadati</taxon>
        <taxon>Planctomycetota</taxon>
        <taxon>Planctomycetia</taxon>
        <taxon>Pirellulales</taxon>
        <taxon>Pirellulaceae</taxon>
        <taxon>Lignipirellula</taxon>
    </lineage>
</organism>